<dbReference type="Proteomes" id="UP001575105">
    <property type="component" value="Unassembled WGS sequence"/>
</dbReference>
<sequence length="293" mass="32415">MSEYHSPYTPSDHWLRGNVHAHTTCGRFMDISESGRMYARLGYDFLAVTDHNKTCTPAQAGGWQQAAGLVVVPGEENGGTDHMIELGVHDVTPTPGDDYTQRAAALRDAGGFVIACHPQEYPHGDDNVRKAADVLHAIEIYNGLRELRGTDETRNVALWDELLTQGKRLFAVATDDFHCQYTSPGHGWVNVQTPADHAGEVTWETIVEQLKQGAFYASTGPGFDKIHLSNGQLHVKVDARTKHIRVIGPGSETLTQTDDGELTWSTPKGLPFFRVEAHRGIKRAWSQPFFAEK</sequence>
<protein>
    <submittedName>
        <fullName evidence="1">CehA/McbA family metallohydrolase</fullName>
    </submittedName>
</protein>
<dbReference type="InterPro" id="IPR016195">
    <property type="entry name" value="Pol/histidinol_Pase-like"/>
</dbReference>
<evidence type="ECO:0000313" key="1">
    <source>
        <dbReference type="EMBL" id="MFA9477790.1"/>
    </source>
</evidence>
<organism evidence="1 2">
    <name type="scientific">Natronomicrosphaera hydrolytica</name>
    <dbReference type="NCBI Taxonomy" id="3242702"/>
    <lineage>
        <taxon>Bacteria</taxon>
        <taxon>Pseudomonadati</taxon>
        <taxon>Planctomycetota</taxon>
        <taxon>Phycisphaerae</taxon>
        <taxon>Phycisphaerales</taxon>
        <taxon>Phycisphaeraceae</taxon>
        <taxon>Natronomicrosphaera</taxon>
    </lineage>
</organism>
<dbReference type="RefSeq" id="WP_425344715.1">
    <property type="nucleotide sequence ID" value="NZ_JBGUBD010000003.1"/>
</dbReference>
<evidence type="ECO:0000313" key="2">
    <source>
        <dbReference type="Proteomes" id="UP001575105"/>
    </source>
</evidence>
<gene>
    <name evidence="1" type="ORF">ACERK3_05720</name>
</gene>
<dbReference type="NCBIfam" id="NF038032">
    <property type="entry name" value="CehA_McbA_metalo"/>
    <property type="match status" value="1"/>
</dbReference>
<reference evidence="1 2" key="1">
    <citation type="submission" date="2024-08" db="EMBL/GenBank/DDBJ databases">
        <title>Whole-genome sequencing of halo(alkali)philic microorganisms from hypersaline lakes.</title>
        <authorList>
            <person name="Sorokin D.Y."/>
            <person name="Merkel A.Y."/>
            <person name="Messina E."/>
            <person name="Yakimov M."/>
        </authorList>
    </citation>
    <scope>NUCLEOTIDE SEQUENCE [LARGE SCALE GENOMIC DNA]</scope>
    <source>
        <strain evidence="1 2">AB-hyl4</strain>
    </source>
</reference>
<proteinExistence type="predicted"/>
<dbReference type="SUPFAM" id="SSF89550">
    <property type="entry name" value="PHP domain-like"/>
    <property type="match status" value="1"/>
</dbReference>
<name>A0ABV4U3R2_9BACT</name>
<keyword evidence="2" id="KW-1185">Reference proteome</keyword>
<dbReference type="PANTHER" id="PTHR42924">
    <property type="entry name" value="EXONUCLEASE"/>
    <property type="match status" value="1"/>
</dbReference>
<dbReference type="PANTHER" id="PTHR42924:SF3">
    <property type="entry name" value="POLYMERASE_HISTIDINOL PHOSPHATASE N-TERMINAL DOMAIN-CONTAINING PROTEIN"/>
    <property type="match status" value="1"/>
</dbReference>
<dbReference type="Gene3D" id="3.20.20.140">
    <property type="entry name" value="Metal-dependent hydrolases"/>
    <property type="match status" value="1"/>
</dbReference>
<accession>A0ABV4U3R2</accession>
<comment type="caution">
    <text evidence="1">The sequence shown here is derived from an EMBL/GenBank/DDBJ whole genome shotgun (WGS) entry which is preliminary data.</text>
</comment>
<dbReference type="InterPro" id="IPR052018">
    <property type="entry name" value="PHP_domain"/>
</dbReference>
<dbReference type="EMBL" id="JBGUBD010000003">
    <property type="protein sequence ID" value="MFA9477790.1"/>
    <property type="molecule type" value="Genomic_DNA"/>
</dbReference>